<dbReference type="InterPro" id="IPR050354">
    <property type="entry name" value="F-box/kelch-repeat_ARATH"/>
</dbReference>
<dbReference type="InterPro" id="IPR036047">
    <property type="entry name" value="F-box-like_dom_sf"/>
</dbReference>
<comment type="caution">
    <text evidence="2">The sequence shown here is derived from an EMBL/GenBank/DDBJ whole genome shotgun (WGS) entry which is preliminary data.</text>
</comment>
<dbReference type="SUPFAM" id="SSF81383">
    <property type="entry name" value="F-box domain"/>
    <property type="match status" value="1"/>
</dbReference>
<dbReference type="SMART" id="SM00256">
    <property type="entry name" value="FBOX"/>
    <property type="match status" value="1"/>
</dbReference>
<protein>
    <recommendedName>
        <fullName evidence="1">F-box domain-containing protein</fullName>
    </recommendedName>
</protein>
<evidence type="ECO:0000259" key="1">
    <source>
        <dbReference type="PROSITE" id="PS50181"/>
    </source>
</evidence>
<proteinExistence type="predicted"/>
<dbReference type="PANTHER" id="PTHR24414">
    <property type="entry name" value="F-BOX/KELCH-REPEAT PROTEIN SKIP4"/>
    <property type="match status" value="1"/>
</dbReference>
<keyword evidence="3" id="KW-1185">Reference proteome</keyword>
<evidence type="ECO:0000313" key="2">
    <source>
        <dbReference type="EMBL" id="CAA7058319.1"/>
    </source>
</evidence>
<dbReference type="AlphaFoldDB" id="A0A6D2L0P5"/>
<dbReference type="InterPro" id="IPR001810">
    <property type="entry name" value="F-box_dom"/>
</dbReference>
<name>A0A6D2L0P5_9BRAS</name>
<sequence length="102" mass="11604">MSSKKLRAEKEQSSPSLPEDVIVDILARVPRCNYPKLSLVSKHFRSLVASREIYARRSLLGCTEHCLYAVLSNKDSCYPQLYILRRKANGDQGLFLIPHCPL</sequence>
<feature type="domain" description="F-box" evidence="1">
    <location>
        <begin position="11"/>
        <end position="57"/>
    </location>
</feature>
<evidence type="ECO:0000313" key="3">
    <source>
        <dbReference type="Proteomes" id="UP000467841"/>
    </source>
</evidence>
<dbReference type="OrthoDB" id="1111209at2759"/>
<dbReference type="Proteomes" id="UP000467841">
    <property type="component" value="Unassembled WGS sequence"/>
</dbReference>
<dbReference type="PANTHER" id="PTHR24414:SF164">
    <property type="entry name" value="F-BOX DOMAIN-CONTAINING PROTEIN"/>
    <property type="match status" value="1"/>
</dbReference>
<reference evidence="2" key="1">
    <citation type="submission" date="2020-01" db="EMBL/GenBank/DDBJ databases">
        <authorList>
            <person name="Mishra B."/>
        </authorList>
    </citation>
    <scope>NUCLEOTIDE SEQUENCE [LARGE SCALE GENOMIC DNA]</scope>
</reference>
<dbReference type="EMBL" id="CACVBM020001718">
    <property type="protein sequence ID" value="CAA7058319.1"/>
    <property type="molecule type" value="Genomic_DNA"/>
</dbReference>
<organism evidence="2 3">
    <name type="scientific">Microthlaspi erraticum</name>
    <dbReference type="NCBI Taxonomy" id="1685480"/>
    <lineage>
        <taxon>Eukaryota</taxon>
        <taxon>Viridiplantae</taxon>
        <taxon>Streptophyta</taxon>
        <taxon>Embryophyta</taxon>
        <taxon>Tracheophyta</taxon>
        <taxon>Spermatophyta</taxon>
        <taxon>Magnoliopsida</taxon>
        <taxon>eudicotyledons</taxon>
        <taxon>Gunneridae</taxon>
        <taxon>Pentapetalae</taxon>
        <taxon>rosids</taxon>
        <taxon>malvids</taxon>
        <taxon>Brassicales</taxon>
        <taxon>Brassicaceae</taxon>
        <taxon>Coluteocarpeae</taxon>
        <taxon>Microthlaspi</taxon>
    </lineage>
</organism>
<dbReference type="CDD" id="cd22152">
    <property type="entry name" value="F-box_AtAFR-like"/>
    <property type="match status" value="1"/>
</dbReference>
<gene>
    <name evidence="2" type="ORF">MERR_LOCUS45555</name>
</gene>
<dbReference type="Pfam" id="PF00646">
    <property type="entry name" value="F-box"/>
    <property type="match status" value="1"/>
</dbReference>
<dbReference type="PROSITE" id="PS50181">
    <property type="entry name" value="FBOX"/>
    <property type="match status" value="1"/>
</dbReference>
<accession>A0A6D2L0P5</accession>